<organism evidence="1 2">
    <name type="scientific">Noviherbaspirillum album</name>
    <dbReference type="NCBI Taxonomy" id="3080276"/>
    <lineage>
        <taxon>Bacteria</taxon>
        <taxon>Pseudomonadati</taxon>
        <taxon>Pseudomonadota</taxon>
        <taxon>Betaproteobacteria</taxon>
        <taxon>Burkholderiales</taxon>
        <taxon>Oxalobacteraceae</taxon>
        <taxon>Noviherbaspirillum</taxon>
    </lineage>
</organism>
<sequence>MATTDTQIPASFPRTRVSAEMRRLVSAFLQCSPSCRENLVTKARAAIERDPRTDPAFTDHLMASAGGAAALYRQVVAVLEGTVHYTYSNRPFGRDKHGECTLKAWRKWAQRAVVQRRSSIELYVHGYGWALHDEILEANLLTSPA</sequence>
<reference evidence="1 2" key="1">
    <citation type="submission" date="2023-10" db="EMBL/GenBank/DDBJ databases">
        <title>Noviherbaspirillum sp. CPCC 100848 genome assembly.</title>
        <authorList>
            <person name="Li X.Y."/>
            <person name="Fang X.M."/>
        </authorList>
    </citation>
    <scope>NUCLEOTIDE SEQUENCE [LARGE SCALE GENOMIC DNA]</scope>
    <source>
        <strain evidence="1 2">CPCC 100848</strain>
    </source>
</reference>
<dbReference type="Proteomes" id="UP001352263">
    <property type="component" value="Unassembled WGS sequence"/>
</dbReference>
<accession>A0ABU6J4W1</accession>
<name>A0ABU6J4W1_9BURK</name>
<proteinExistence type="predicted"/>
<protein>
    <submittedName>
        <fullName evidence="1">Uncharacterized protein</fullName>
    </submittedName>
</protein>
<keyword evidence="2" id="KW-1185">Reference proteome</keyword>
<dbReference type="RefSeq" id="WP_326505010.1">
    <property type="nucleotide sequence ID" value="NZ_JAWIIV010000002.1"/>
</dbReference>
<comment type="caution">
    <text evidence="1">The sequence shown here is derived from an EMBL/GenBank/DDBJ whole genome shotgun (WGS) entry which is preliminary data.</text>
</comment>
<evidence type="ECO:0000313" key="1">
    <source>
        <dbReference type="EMBL" id="MEC4718259.1"/>
    </source>
</evidence>
<evidence type="ECO:0000313" key="2">
    <source>
        <dbReference type="Proteomes" id="UP001352263"/>
    </source>
</evidence>
<gene>
    <name evidence="1" type="ORF">RY831_03805</name>
</gene>
<dbReference type="EMBL" id="JAWIIV010000002">
    <property type="protein sequence ID" value="MEC4718259.1"/>
    <property type="molecule type" value="Genomic_DNA"/>
</dbReference>